<dbReference type="OrthoDB" id="2327265at2759"/>
<sequence length="316" mass="36459">MALTLNKRGITILAVAVILSFFVIGSRYVERPSFHYNDESQSNYIPSPNKTPHNDRITLRNQAVVNNTPIEPTCGAADDDCFVYRPEAKLAFITSYFQGRDDERQSELDVCIASLFAVDVLDQIHVMIEAKDAPILPKFVKGSSKYHEHLITERPLMGDFIQYACDHLMDYRVLYANSDISYDMSLEFFTKISDKIFENTFYAISRWRLTEKGMTAFPYPEWGSYDTFVFSPRTICSDKTKLKEIVSNLNYTLGISGSENRLLYEIKRQYPDLQLINPVYTVKTVHHHRSSYRADNYEERVHTNGRSVTIPPPFII</sequence>
<evidence type="ECO:0008006" key="3">
    <source>
        <dbReference type="Google" id="ProtNLM"/>
    </source>
</evidence>
<dbReference type="AlphaFoldDB" id="A0A1Y2GBR0"/>
<dbReference type="InParanoid" id="A0A1Y2GBR0"/>
<dbReference type="PANTHER" id="PTHR40743:SF1">
    <property type="entry name" value="POSSIBLE GLYCOSYLTRANSFERASE"/>
    <property type="match status" value="1"/>
</dbReference>
<proteinExistence type="predicted"/>
<gene>
    <name evidence="1" type="ORF">BCR41DRAFT_360807</name>
</gene>
<dbReference type="PANTHER" id="PTHR40743">
    <property type="entry name" value="NUCLEOTIDE-DIPHOSPHO-SUGAR TRANSFERASE CONTAINING PROTEIN"/>
    <property type="match status" value="1"/>
</dbReference>
<comment type="caution">
    <text evidence="1">The sequence shown here is derived from an EMBL/GenBank/DDBJ whole genome shotgun (WGS) entry which is preliminary data.</text>
</comment>
<keyword evidence="2" id="KW-1185">Reference proteome</keyword>
<accession>A0A1Y2GBR0</accession>
<dbReference type="EMBL" id="MCFF01000045">
    <property type="protein sequence ID" value="ORZ06524.1"/>
    <property type="molecule type" value="Genomic_DNA"/>
</dbReference>
<reference evidence="1 2" key="1">
    <citation type="submission" date="2016-07" db="EMBL/GenBank/DDBJ databases">
        <title>Pervasive Adenine N6-methylation of Active Genes in Fungi.</title>
        <authorList>
            <consortium name="DOE Joint Genome Institute"/>
            <person name="Mondo S.J."/>
            <person name="Dannebaum R.O."/>
            <person name="Kuo R.C."/>
            <person name="Labutti K."/>
            <person name="Haridas S."/>
            <person name="Kuo A."/>
            <person name="Salamov A."/>
            <person name="Ahrendt S.R."/>
            <person name="Lipzen A."/>
            <person name="Sullivan W."/>
            <person name="Andreopoulos W.B."/>
            <person name="Clum A."/>
            <person name="Lindquist E."/>
            <person name="Daum C."/>
            <person name="Ramamoorthy G.K."/>
            <person name="Gryganskyi A."/>
            <person name="Culley D."/>
            <person name="Magnuson J.K."/>
            <person name="James T.Y."/>
            <person name="O'Malley M.A."/>
            <person name="Stajich J.E."/>
            <person name="Spatafora J.W."/>
            <person name="Visel A."/>
            <person name="Grigoriev I.V."/>
        </authorList>
    </citation>
    <scope>NUCLEOTIDE SEQUENCE [LARGE SCALE GENOMIC DNA]</scope>
    <source>
        <strain evidence="1 2">NRRL 3116</strain>
    </source>
</reference>
<dbReference type="GeneID" id="33567264"/>
<organism evidence="1 2">
    <name type="scientific">Lobosporangium transversale</name>
    <dbReference type="NCBI Taxonomy" id="64571"/>
    <lineage>
        <taxon>Eukaryota</taxon>
        <taxon>Fungi</taxon>
        <taxon>Fungi incertae sedis</taxon>
        <taxon>Mucoromycota</taxon>
        <taxon>Mortierellomycotina</taxon>
        <taxon>Mortierellomycetes</taxon>
        <taxon>Mortierellales</taxon>
        <taxon>Mortierellaceae</taxon>
        <taxon>Lobosporangium</taxon>
    </lineage>
</organism>
<dbReference type="RefSeq" id="XP_021877567.1">
    <property type="nucleotide sequence ID" value="XM_022025420.1"/>
</dbReference>
<protein>
    <recommendedName>
        <fullName evidence="3">Nucleotide-diphospho-sugar transferase</fullName>
    </recommendedName>
</protein>
<evidence type="ECO:0000313" key="1">
    <source>
        <dbReference type="EMBL" id="ORZ06524.1"/>
    </source>
</evidence>
<evidence type="ECO:0000313" key="2">
    <source>
        <dbReference type="Proteomes" id="UP000193648"/>
    </source>
</evidence>
<dbReference type="Proteomes" id="UP000193648">
    <property type="component" value="Unassembled WGS sequence"/>
</dbReference>
<name>A0A1Y2GBR0_9FUNG</name>